<dbReference type="EMBL" id="JACHGH010000004">
    <property type="protein sequence ID" value="MBB6453127.1"/>
    <property type="molecule type" value="Genomic_DNA"/>
</dbReference>
<dbReference type="RefSeq" id="WP_174495758.1">
    <property type="nucleotide sequence ID" value="NZ_CADDWK010000004.1"/>
</dbReference>
<name>A0A841Q409_9BACI</name>
<dbReference type="AlphaFoldDB" id="A0A841Q409"/>
<reference evidence="1 2" key="1">
    <citation type="submission" date="2020-08" db="EMBL/GenBank/DDBJ databases">
        <title>Genomic Encyclopedia of Type Strains, Phase IV (KMG-IV): sequencing the most valuable type-strain genomes for metagenomic binning, comparative biology and taxonomic classification.</title>
        <authorList>
            <person name="Goeker M."/>
        </authorList>
    </citation>
    <scope>NUCLEOTIDE SEQUENCE [LARGE SCALE GENOMIC DNA]</scope>
    <source>
        <strain evidence="1 2">DSM 19612</strain>
    </source>
</reference>
<proteinExistence type="predicted"/>
<gene>
    <name evidence="1" type="ORF">HNQ94_001575</name>
</gene>
<protein>
    <submittedName>
        <fullName evidence="1">Uncharacterized protein</fullName>
    </submittedName>
</protein>
<keyword evidence="2" id="KW-1185">Reference proteome</keyword>
<organism evidence="1 2">
    <name type="scientific">Salirhabdus euzebyi</name>
    <dbReference type="NCBI Taxonomy" id="394506"/>
    <lineage>
        <taxon>Bacteria</taxon>
        <taxon>Bacillati</taxon>
        <taxon>Bacillota</taxon>
        <taxon>Bacilli</taxon>
        <taxon>Bacillales</taxon>
        <taxon>Bacillaceae</taxon>
        <taxon>Salirhabdus</taxon>
    </lineage>
</organism>
<sequence>MVPSMNFKKLDVDSISKCSGIFHGENKISNFKGISIVNDGLGKIEGDDNLLTKTENVLIKHE</sequence>
<dbReference type="Proteomes" id="UP000581688">
    <property type="component" value="Unassembled WGS sequence"/>
</dbReference>
<accession>A0A841Q409</accession>
<evidence type="ECO:0000313" key="2">
    <source>
        <dbReference type="Proteomes" id="UP000581688"/>
    </source>
</evidence>
<evidence type="ECO:0000313" key="1">
    <source>
        <dbReference type="EMBL" id="MBB6453127.1"/>
    </source>
</evidence>
<comment type="caution">
    <text evidence="1">The sequence shown here is derived from an EMBL/GenBank/DDBJ whole genome shotgun (WGS) entry which is preliminary data.</text>
</comment>